<evidence type="ECO:0000313" key="4">
    <source>
        <dbReference type="Proteomes" id="UP001363010"/>
    </source>
</evidence>
<sequence length="474" mass="45967">MNSLLRYGLLSVLSVLMALLLSCGGGGGGGGGVAAFGIAGNANRASPASAAGSPAVGTDTSSTGTTGTGSQGLGGIASNPDGSTSTAAGGDEGSGIGSGGTGISTAAGGDDGSGVGSGGTGISTADATGVGAVDGAGSIIVNGLRYATDFTVANIQDAAGLQLGMSVKVTGPVDADFTSGIARRLDSAADVRGPLTSVDLKQGSFVVLGTTVTTDDATVWADAPGLAALVPGQTLQLWGLPGAPGVIRATRVEQRDPSTLILTGTVQELDPSSHTFTLGGLVIDYGTAILGGSLDGRPLAEGTLVRVRANASGSSGLVATLVQWWYPVPTADGTTAQIAGLVTGYVSPGSFRMLGVPVDASSATVTGGPVGSIGNGVKLEVGGVMSNGILRATKLKIRNVPGTGGPASFNLIGTVGAFKSPADFSVRGQPVNASGPSVKFPNGTASDLGNGVKVNVHGAKVVNGVLMASEVEFE</sequence>
<dbReference type="Proteomes" id="UP001363010">
    <property type="component" value="Unassembled WGS sequence"/>
</dbReference>
<feature type="domain" description="DUF5666" evidence="2">
    <location>
        <begin position="413"/>
        <end position="472"/>
    </location>
</feature>
<dbReference type="PROSITE" id="PS51257">
    <property type="entry name" value="PROKAR_LIPOPROTEIN"/>
    <property type="match status" value="1"/>
</dbReference>
<evidence type="ECO:0000313" key="3">
    <source>
        <dbReference type="EMBL" id="MEJ8825056.1"/>
    </source>
</evidence>
<feature type="region of interest" description="Disordered" evidence="1">
    <location>
        <begin position="47"/>
        <end position="120"/>
    </location>
</feature>
<protein>
    <submittedName>
        <fullName evidence="3">DUF5666 domain-containing protein</fullName>
    </submittedName>
</protein>
<comment type="caution">
    <text evidence="3">The sequence shown here is derived from an EMBL/GenBank/DDBJ whole genome shotgun (WGS) entry which is preliminary data.</text>
</comment>
<feature type="domain" description="DUF5666" evidence="2">
    <location>
        <begin position="340"/>
        <end position="395"/>
    </location>
</feature>
<reference evidence="3 4" key="1">
    <citation type="submission" date="2024-03" db="EMBL/GenBank/DDBJ databases">
        <title>Novel species of the genus Variovorax.</title>
        <authorList>
            <person name="Liu Q."/>
            <person name="Xin Y.-H."/>
        </authorList>
    </citation>
    <scope>NUCLEOTIDE SEQUENCE [LARGE SCALE GENOMIC DNA]</scope>
    <source>
        <strain evidence="3 4">KACC 18501</strain>
    </source>
</reference>
<evidence type="ECO:0000259" key="2">
    <source>
        <dbReference type="Pfam" id="PF18914"/>
    </source>
</evidence>
<keyword evidence="4" id="KW-1185">Reference proteome</keyword>
<feature type="domain" description="DUF5666" evidence="2">
    <location>
        <begin position="263"/>
        <end position="322"/>
    </location>
</feature>
<dbReference type="EMBL" id="JBBKZV010000019">
    <property type="protein sequence ID" value="MEJ8825056.1"/>
    <property type="molecule type" value="Genomic_DNA"/>
</dbReference>
<accession>A0ABU8W4R9</accession>
<dbReference type="InterPro" id="IPR043724">
    <property type="entry name" value="DUF5666"/>
</dbReference>
<organism evidence="3 4">
    <name type="scientific">Variovorax humicola</name>
    <dbReference type="NCBI Taxonomy" id="1769758"/>
    <lineage>
        <taxon>Bacteria</taxon>
        <taxon>Pseudomonadati</taxon>
        <taxon>Pseudomonadota</taxon>
        <taxon>Betaproteobacteria</taxon>
        <taxon>Burkholderiales</taxon>
        <taxon>Comamonadaceae</taxon>
        <taxon>Variovorax</taxon>
    </lineage>
</organism>
<dbReference type="RefSeq" id="WP_340366085.1">
    <property type="nucleotide sequence ID" value="NZ_JBBKZV010000019.1"/>
</dbReference>
<feature type="compositionally biased region" description="Gly residues" evidence="1">
    <location>
        <begin position="109"/>
        <end position="120"/>
    </location>
</feature>
<feature type="compositionally biased region" description="Gly residues" evidence="1">
    <location>
        <begin position="90"/>
        <end position="102"/>
    </location>
</feature>
<feature type="domain" description="DUF5666" evidence="2">
    <location>
        <begin position="192"/>
        <end position="253"/>
    </location>
</feature>
<dbReference type="Pfam" id="PF18914">
    <property type="entry name" value="DUF5666"/>
    <property type="match status" value="4"/>
</dbReference>
<evidence type="ECO:0000256" key="1">
    <source>
        <dbReference type="SAM" id="MobiDB-lite"/>
    </source>
</evidence>
<proteinExistence type="predicted"/>
<name>A0ABU8W4R9_9BURK</name>
<gene>
    <name evidence="3" type="ORF">WKW80_24015</name>
</gene>
<feature type="compositionally biased region" description="Gly residues" evidence="1">
    <location>
        <begin position="66"/>
        <end position="75"/>
    </location>
</feature>
<feature type="compositionally biased region" description="Low complexity" evidence="1">
    <location>
        <begin position="47"/>
        <end position="65"/>
    </location>
</feature>